<dbReference type="PANTHER" id="PTHR30385">
    <property type="entry name" value="SIGMA FACTOR F FLAGELLAR"/>
    <property type="match status" value="1"/>
</dbReference>
<dbReference type="GO" id="GO:0016987">
    <property type="term" value="F:sigma factor activity"/>
    <property type="evidence" value="ECO:0007669"/>
    <property type="project" value="UniProtKB-KW"/>
</dbReference>
<evidence type="ECO:0000256" key="3">
    <source>
        <dbReference type="ARBA" id="ARBA00023125"/>
    </source>
</evidence>
<dbReference type="GO" id="GO:0003677">
    <property type="term" value="F:DNA binding"/>
    <property type="evidence" value="ECO:0007669"/>
    <property type="project" value="UniProtKB-KW"/>
</dbReference>
<keyword evidence="2" id="KW-0731">Sigma factor</keyword>
<evidence type="ECO:0000256" key="2">
    <source>
        <dbReference type="ARBA" id="ARBA00023082"/>
    </source>
</evidence>
<feature type="domain" description="RNA polymerase sigma factor 70 region 4 type 2" evidence="5">
    <location>
        <begin position="126"/>
        <end position="176"/>
    </location>
</feature>
<sequence>MESYEEELCRNPIISRFLEDPENKRLYTQAVNEPTSKNKQILDEAFKHFFVRVKVIHYISRLIAGYSVDFDKRIRKNEQQLLSLDALFHNGQTTLLDMLAAGDVIKDAELVQEEDGHYEELFENEVLQQAFQELKPLQREVLVYSFFYGYRNKDIAKRLAISEQRVSYNKKRGLELLKQKVAGQTKKQGGMP</sequence>
<evidence type="ECO:0000313" key="6">
    <source>
        <dbReference type="EMBL" id="PAE88289.1"/>
    </source>
</evidence>
<keyword evidence="4" id="KW-0804">Transcription</keyword>
<evidence type="ECO:0000313" key="7">
    <source>
        <dbReference type="Proteomes" id="UP000216207"/>
    </source>
</evidence>
<accession>A0A268NYE1</accession>
<dbReference type="InterPro" id="IPR013249">
    <property type="entry name" value="RNA_pol_sigma70_r4_t2"/>
</dbReference>
<keyword evidence="1" id="KW-0805">Transcription regulation</keyword>
<gene>
    <name evidence="6" type="ORF">CHH72_13495</name>
</gene>
<evidence type="ECO:0000256" key="4">
    <source>
        <dbReference type="ARBA" id="ARBA00023163"/>
    </source>
</evidence>
<dbReference type="NCBIfam" id="TIGR02937">
    <property type="entry name" value="sigma70-ECF"/>
    <property type="match status" value="1"/>
</dbReference>
<dbReference type="Gene3D" id="1.10.10.10">
    <property type="entry name" value="Winged helix-like DNA-binding domain superfamily/Winged helix DNA-binding domain"/>
    <property type="match status" value="1"/>
</dbReference>
<dbReference type="RefSeq" id="WP_011245585.1">
    <property type="nucleotide sequence ID" value="NZ_BOQQ01000007.1"/>
</dbReference>
<protein>
    <recommendedName>
        <fullName evidence="5">RNA polymerase sigma factor 70 region 4 type 2 domain-containing protein</fullName>
    </recommendedName>
</protein>
<dbReference type="Pfam" id="PF08281">
    <property type="entry name" value="Sigma70_r4_2"/>
    <property type="match status" value="1"/>
</dbReference>
<name>A0A268NYE1_SHOCL</name>
<dbReference type="Proteomes" id="UP000216207">
    <property type="component" value="Unassembled WGS sequence"/>
</dbReference>
<comment type="caution">
    <text evidence="6">The sequence shown here is derived from an EMBL/GenBank/DDBJ whole genome shotgun (WGS) entry which is preliminary data.</text>
</comment>
<proteinExistence type="predicted"/>
<evidence type="ECO:0000259" key="5">
    <source>
        <dbReference type="Pfam" id="PF08281"/>
    </source>
</evidence>
<dbReference type="InterPro" id="IPR013324">
    <property type="entry name" value="RNA_pol_sigma_r3/r4-like"/>
</dbReference>
<evidence type="ECO:0000256" key="1">
    <source>
        <dbReference type="ARBA" id="ARBA00023015"/>
    </source>
</evidence>
<dbReference type="EMBL" id="NPCC01000017">
    <property type="protein sequence ID" value="PAE88289.1"/>
    <property type="molecule type" value="Genomic_DNA"/>
</dbReference>
<dbReference type="GO" id="GO:0006352">
    <property type="term" value="P:DNA-templated transcription initiation"/>
    <property type="evidence" value="ECO:0007669"/>
    <property type="project" value="InterPro"/>
</dbReference>
<dbReference type="OMA" id="IVERWTH"/>
<dbReference type="InterPro" id="IPR036388">
    <property type="entry name" value="WH-like_DNA-bd_sf"/>
</dbReference>
<organism evidence="6 7">
    <name type="scientific">Shouchella clausii</name>
    <name type="common">Alkalihalobacillus clausii</name>
    <dbReference type="NCBI Taxonomy" id="79880"/>
    <lineage>
        <taxon>Bacteria</taxon>
        <taxon>Bacillati</taxon>
        <taxon>Bacillota</taxon>
        <taxon>Bacilli</taxon>
        <taxon>Bacillales</taxon>
        <taxon>Bacillaceae</taxon>
        <taxon>Shouchella</taxon>
    </lineage>
</organism>
<dbReference type="PANTHER" id="PTHR30385:SF4">
    <property type="entry name" value="RNA POLYMERASE SIGMA-E FACTOR"/>
    <property type="match status" value="1"/>
</dbReference>
<keyword evidence="3" id="KW-0238">DNA-binding</keyword>
<reference evidence="6 7" key="1">
    <citation type="submission" date="2017-07" db="EMBL/GenBank/DDBJ databases">
        <title>Isolation and whole genome analysis of endospore-forming bacteria from heroin.</title>
        <authorList>
            <person name="Kalinowski J."/>
            <person name="Ahrens B."/>
            <person name="Al-Dilaimi A."/>
            <person name="Winkler A."/>
            <person name="Wibberg D."/>
            <person name="Schleenbecker U."/>
            <person name="Ruckert C."/>
            <person name="Wolfel R."/>
            <person name="Grass G."/>
        </authorList>
    </citation>
    <scope>NUCLEOTIDE SEQUENCE [LARGE SCALE GENOMIC DNA]</scope>
    <source>
        <strain evidence="6 7">7539</strain>
    </source>
</reference>
<dbReference type="InterPro" id="IPR014284">
    <property type="entry name" value="RNA_pol_sigma-70_dom"/>
</dbReference>
<dbReference type="AlphaFoldDB" id="A0A268NYE1"/>
<dbReference type="SUPFAM" id="SSF88659">
    <property type="entry name" value="Sigma3 and sigma4 domains of RNA polymerase sigma factors"/>
    <property type="match status" value="1"/>
</dbReference>